<dbReference type="eggNOG" id="COG2818">
    <property type="taxonomic scope" value="Bacteria"/>
</dbReference>
<comment type="catalytic activity">
    <reaction evidence="6">
        <text>Hydrolysis of alkylated DNA, releasing 3-methyladenine.</text>
        <dbReference type="EC" id="3.2.2.20"/>
    </reaction>
</comment>
<dbReference type="STRING" id="754436.JCM19237_5228"/>
<gene>
    <name evidence="10" type="ORF">JCM19237_5228</name>
</gene>
<feature type="binding site" evidence="9">
    <location>
        <position position="186"/>
    </location>
    <ligand>
        <name>Zn(2+)</name>
        <dbReference type="ChEBI" id="CHEBI:29105"/>
    </ligand>
</feature>
<evidence type="ECO:0000256" key="7">
    <source>
        <dbReference type="ARBA" id="ARBA00057608"/>
    </source>
</evidence>
<dbReference type="Proteomes" id="UP000029227">
    <property type="component" value="Unassembled WGS sequence"/>
</dbReference>
<dbReference type="FunFam" id="1.10.340.30:FF:000009">
    <property type="entry name" value="DNA-3-methyladenine glycosylase I"/>
    <property type="match status" value="1"/>
</dbReference>
<evidence type="ECO:0000313" key="10">
    <source>
        <dbReference type="EMBL" id="GAL02335.1"/>
    </source>
</evidence>
<dbReference type="AlphaFoldDB" id="A0A090QGR7"/>
<dbReference type="InterPro" id="IPR052891">
    <property type="entry name" value="DNA-3mA_glycosylase"/>
</dbReference>
<dbReference type="GO" id="GO:0046872">
    <property type="term" value="F:metal ion binding"/>
    <property type="evidence" value="ECO:0007669"/>
    <property type="project" value="UniProtKB-KW"/>
</dbReference>
<keyword evidence="4 9" id="KW-0862">Zinc</keyword>
<dbReference type="GO" id="GO:0008725">
    <property type="term" value="F:DNA-3-methyladenine glycosylase activity"/>
    <property type="evidence" value="ECO:0007669"/>
    <property type="project" value="UniProtKB-EC"/>
</dbReference>
<evidence type="ECO:0000256" key="1">
    <source>
        <dbReference type="ARBA" id="ARBA00022723"/>
    </source>
</evidence>
<evidence type="ECO:0000256" key="3">
    <source>
        <dbReference type="ARBA" id="ARBA00022801"/>
    </source>
</evidence>
<feature type="binding site" evidence="9">
    <location>
        <position position="190"/>
    </location>
    <ligand>
        <name>Zn(2+)</name>
        <dbReference type="ChEBI" id="CHEBI:29105"/>
    </ligand>
</feature>
<dbReference type="GO" id="GO:0006284">
    <property type="term" value="P:base-excision repair"/>
    <property type="evidence" value="ECO:0007669"/>
    <property type="project" value="InterPro"/>
</dbReference>
<organism evidence="10 11">
    <name type="scientific">Photobacterium aphoticum</name>
    <dbReference type="NCBI Taxonomy" id="754436"/>
    <lineage>
        <taxon>Bacteria</taxon>
        <taxon>Pseudomonadati</taxon>
        <taxon>Pseudomonadota</taxon>
        <taxon>Gammaproteobacteria</taxon>
        <taxon>Vibrionales</taxon>
        <taxon>Vibrionaceae</taxon>
        <taxon>Photobacterium</taxon>
    </lineage>
</organism>
<dbReference type="PANTHER" id="PTHR30037:SF4">
    <property type="entry name" value="DNA-3-METHYLADENINE GLYCOSYLASE I"/>
    <property type="match status" value="1"/>
</dbReference>
<dbReference type="EMBL" id="BBMN01000001">
    <property type="protein sequence ID" value="GAL02335.1"/>
    <property type="molecule type" value="Genomic_DNA"/>
</dbReference>
<dbReference type="EC" id="3.2.2.20" evidence="8"/>
<feature type="binding site" evidence="9">
    <location>
        <position position="15"/>
    </location>
    <ligand>
        <name>Zn(2+)</name>
        <dbReference type="ChEBI" id="CHEBI:29105"/>
    </ligand>
</feature>
<dbReference type="InterPro" id="IPR011257">
    <property type="entry name" value="DNA_glycosylase"/>
</dbReference>
<evidence type="ECO:0000256" key="8">
    <source>
        <dbReference type="ARBA" id="ARBA00066766"/>
    </source>
</evidence>
<dbReference type="Gene3D" id="1.10.340.30">
    <property type="entry name" value="Hypothetical protein, domain 2"/>
    <property type="match status" value="1"/>
</dbReference>
<keyword evidence="5" id="KW-0234">DNA repair</keyword>
<dbReference type="PANTHER" id="PTHR30037">
    <property type="entry name" value="DNA-3-METHYLADENINE GLYCOSYLASE 1"/>
    <property type="match status" value="1"/>
</dbReference>
<comment type="function">
    <text evidence="7">Hydrolysis of the deoxyribose N-glycosidic bond to excise 3-methyladenine from the damaged DNA polymer formed by alkylation lesions.</text>
</comment>
<evidence type="ECO:0000256" key="6">
    <source>
        <dbReference type="ARBA" id="ARBA00052558"/>
    </source>
</evidence>
<accession>A0A090QGR7</accession>
<evidence type="ECO:0000256" key="9">
    <source>
        <dbReference type="PIRSR" id="PIRSR605019-1"/>
    </source>
</evidence>
<keyword evidence="10" id="KW-0326">Glycosidase</keyword>
<proteinExistence type="predicted"/>
<keyword evidence="2" id="KW-0227">DNA damage</keyword>
<evidence type="ECO:0000256" key="4">
    <source>
        <dbReference type="ARBA" id="ARBA00022833"/>
    </source>
</evidence>
<keyword evidence="3 10" id="KW-0378">Hydrolase</keyword>
<feature type="binding site" evidence="9">
    <location>
        <position position="28"/>
    </location>
    <ligand>
        <name>Zn(2+)</name>
        <dbReference type="ChEBI" id="CHEBI:29105"/>
    </ligand>
</feature>
<sequence length="206" mass="23680">MDEYNIINDADNGVCAWAMKQPIERIYHDQEWGRISLDNEYLFEFLTLEGAQAGLSWYTVLKRRDAYRAAFEGYCLDTLAQYEAEKVEEIIEKYDVIKHRGKIQSVFNNARAAKALIAEYGSLSAALWQFVDHQPVINHWQKQEDIPTSTPASKAMSRFLKKKGFSFVGETICYAFMQAVGMVNDHLVTCPCHQAVQQNMAEKHEQ</sequence>
<evidence type="ECO:0000256" key="5">
    <source>
        <dbReference type="ARBA" id="ARBA00023204"/>
    </source>
</evidence>
<dbReference type="Pfam" id="PF03352">
    <property type="entry name" value="Adenine_glyco"/>
    <property type="match status" value="1"/>
</dbReference>
<comment type="caution">
    <text evidence="10">The sequence shown here is derived from an EMBL/GenBank/DDBJ whole genome shotgun (WGS) entry which is preliminary data.</text>
</comment>
<name>A0A090QGR7_9GAMM</name>
<dbReference type="InterPro" id="IPR005019">
    <property type="entry name" value="Adenine_glyco"/>
</dbReference>
<keyword evidence="1 9" id="KW-0479">Metal-binding</keyword>
<evidence type="ECO:0000313" key="11">
    <source>
        <dbReference type="Proteomes" id="UP000029227"/>
    </source>
</evidence>
<reference evidence="10 11" key="1">
    <citation type="journal article" date="2014" name="Genome Announc.">
        <title>Draft Genome Sequences of Two Vibrionaceae Species, Vibrio ponticus C121 and Photobacterium aphoticum C119, Isolated as Coral Reef Microbiota.</title>
        <authorList>
            <person name="Al-saari N."/>
            <person name="Meirelles P.M."/>
            <person name="Mino S."/>
            <person name="Suda W."/>
            <person name="Oshima K."/>
            <person name="Hattori M."/>
            <person name="Ohkuma M."/>
            <person name="Thompson F.L."/>
            <person name="Gomez-Gil B."/>
            <person name="Sawabe T."/>
            <person name="Sawabe T."/>
        </authorList>
    </citation>
    <scope>NUCLEOTIDE SEQUENCE [LARGE SCALE GENOMIC DNA]</scope>
    <source>
        <strain evidence="10 11">JCM 19237</strain>
    </source>
</reference>
<protein>
    <recommendedName>
        <fullName evidence="8">DNA-3-methyladenine glycosylase I</fullName>
        <ecNumber evidence="8">3.2.2.20</ecNumber>
    </recommendedName>
</protein>
<dbReference type="SUPFAM" id="SSF48150">
    <property type="entry name" value="DNA-glycosylase"/>
    <property type="match status" value="1"/>
</dbReference>
<evidence type="ECO:0000256" key="2">
    <source>
        <dbReference type="ARBA" id="ARBA00022763"/>
    </source>
</evidence>